<dbReference type="Proteomes" id="UP000042054">
    <property type="component" value="Unassembled WGS sequence"/>
</dbReference>
<dbReference type="EMBL" id="CTKE01000005">
    <property type="protein sequence ID" value="CQI88912.1"/>
    <property type="molecule type" value="Genomic_DNA"/>
</dbReference>
<organism evidence="1 2">
    <name type="scientific">Yersinia rohdei</name>
    <dbReference type="NCBI Taxonomy" id="29485"/>
    <lineage>
        <taxon>Bacteria</taxon>
        <taxon>Pseudomonadati</taxon>
        <taxon>Pseudomonadota</taxon>
        <taxon>Gammaproteobacteria</taxon>
        <taxon>Enterobacterales</taxon>
        <taxon>Yersiniaceae</taxon>
        <taxon>Yersinia</taxon>
    </lineage>
</organism>
<sequence>MRVYVEASIAVLRYNKIRLGSLPKSGIVTACQLNHDEQLDEVDMGSRRHSTRKIKQMKNDEVIFSAVNKMVQDLLDRESVKKTSDSQSDIFSKLIK</sequence>
<evidence type="ECO:0000313" key="1">
    <source>
        <dbReference type="EMBL" id="CQI88912.1"/>
    </source>
</evidence>
<accession>A0A0U1HQZ1</accession>
<gene>
    <name evidence="1" type="ORF">ERS008555_01263</name>
</gene>
<protein>
    <submittedName>
        <fullName evidence="1">Uncharacterized protein</fullName>
    </submittedName>
</protein>
<proteinExistence type="predicted"/>
<reference evidence="2" key="1">
    <citation type="submission" date="2015-03" db="EMBL/GenBank/DDBJ databases">
        <authorList>
            <consortium name="Pathogen Informatics"/>
            <person name="Murphy D."/>
        </authorList>
    </citation>
    <scope>NUCLEOTIDE SEQUENCE [LARGE SCALE GENOMIC DNA]</scope>
    <source>
        <strain evidence="2">68/02</strain>
    </source>
</reference>
<evidence type="ECO:0000313" key="2">
    <source>
        <dbReference type="Proteomes" id="UP000042054"/>
    </source>
</evidence>
<name>A0A0U1HQZ1_YERRO</name>
<dbReference type="AlphaFoldDB" id="A0A0U1HQZ1"/>